<accession>A0A1G2LNS4</accession>
<comment type="caution">
    <text evidence="1">The sequence shown here is derived from an EMBL/GenBank/DDBJ whole genome shotgun (WGS) entry which is preliminary data.</text>
</comment>
<evidence type="ECO:0000313" key="1">
    <source>
        <dbReference type="EMBL" id="OHA13267.1"/>
    </source>
</evidence>
<gene>
    <name evidence="1" type="ORF">A3G49_01285</name>
</gene>
<name>A0A1G2LNS4_9BACT</name>
<dbReference type="EMBL" id="MHQY01000031">
    <property type="protein sequence ID" value="OHA13267.1"/>
    <property type="molecule type" value="Genomic_DNA"/>
</dbReference>
<evidence type="ECO:0000313" key="2">
    <source>
        <dbReference type="Proteomes" id="UP000177171"/>
    </source>
</evidence>
<sequence>MQTDEKLLIEPYEDEQGNSPFGDFLLTLPDKDIDFIAKKLINFQEYRISQLKNRSDFLDVIEGTDIELFELKFKRSPQYRAVCIVRGNKIIILEMFKGSGSNGRVLKYIGKARERADDWDKRFQR</sequence>
<reference evidence="1 2" key="1">
    <citation type="journal article" date="2016" name="Nat. Commun.">
        <title>Thousands of microbial genomes shed light on interconnected biogeochemical processes in an aquifer system.</title>
        <authorList>
            <person name="Anantharaman K."/>
            <person name="Brown C.T."/>
            <person name="Hug L.A."/>
            <person name="Sharon I."/>
            <person name="Castelle C.J."/>
            <person name="Probst A.J."/>
            <person name="Thomas B.C."/>
            <person name="Singh A."/>
            <person name="Wilkins M.J."/>
            <person name="Karaoz U."/>
            <person name="Brodie E.L."/>
            <person name="Williams K.H."/>
            <person name="Hubbard S.S."/>
            <person name="Banfield J.F."/>
        </authorList>
    </citation>
    <scope>NUCLEOTIDE SEQUENCE [LARGE SCALE GENOMIC DNA]</scope>
</reference>
<organism evidence="1 2">
    <name type="scientific">Candidatus Sungbacteria bacterium RIFCSPLOWO2_12_FULL_41_11</name>
    <dbReference type="NCBI Taxonomy" id="1802286"/>
    <lineage>
        <taxon>Bacteria</taxon>
        <taxon>Candidatus Sungiibacteriota</taxon>
    </lineage>
</organism>
<protein>
    <submittedName>
        <fullName evidence="1">Uncharacterized protein</fullName>
    </submittedName>
</protein>
<dbReference type="AlphaFoldDB" id="A0A1G2LNS4"/>
<dbReference type="Proteomes" id="UP000177171">
    <property type="component" value="Unassembled WGS sequence"/>
</dbReference>
<proteinExistence type="predicted"/>